<dbReference type="AlphaFoldDB" id="A0A0K6S5X1"/>
<dbReference type="Gene3D" id="3.30.479.20">
    <property type="entry name" value="Elongation factor Ts, dimerisation domain"/>
    <property type="match status" value="2"/>
</dbReference>
<dbReference type="PANTHER" id="PTHR11741">
    <property type="entry name" value="ELONGATION FACTOR TS"/>
    <property type="match status" value="1"/>
</dbReference>
<feature type="domain" description="Translation elongation factor EFTs/EF1B dimerisation" evidence="5">
    <location>
        <begin position="169"/>
        <end position="385"/>
    </location>
</feature>
<evidence type="ECO:0000256" key="4">
    <source>
        <dbReference type="HAMAP-Rule" id="MF_03135"/>
    </source>
</evidence>
<dbReference type="VEuPathDB" id="CryptoDB:Cvel_14221"/>
<dbReference type="GO" id="GO:0005739">
    <property type="term" value="C:mitochondrion"/>
    <property type="evidence" value="ECO:0007669"/>
    <property type="project" value="UniProtKB-SubCell"/>
</dbReference>
<dbReference type="CDD" id="cd14275">
    <property type="entry name" value="UBA_EF-Ts"/>
    <property type="match status" value="1"/>
</dbReference>
<proteinExistence type="inferred from homology"/>
<sequence>MKGDLTDPQREKRRSGILRVAVLSSTNSSFFPVSAIMLAVRSLGLVSSFGSLKTFQRPLLHLHRSFSSTQPSAELVKQLRQNTGASIGKCREALKETANDLEGAARWLRENGVQAVAAKSLRAAGEGLVACVCRLPSGGLEVFRSPKSKAESEGKTEGDGSSVQVPESAVLLEVNSETDFVAQNDLFKRFVRLTVDASARMSQHGGGQEGDGMLLSVADVEGTQLTEPVDASKVPSLQVGEALQQLSALVGEKLVIQRAGLLNSSARAFVSGYVHNEASPGVGRLGALVGLSAPDVGTLPEQIGLLNGFARALAMQAAATRPSFVTEASVPSSTMEAERQILKAAVLHEEAQSGRGGKSEEVVMKVVAGRLKKQMEDEVLELQEMLTWSRVVGEEEGKQLLQQAGKKEGGKLTVKAACEVISKAVGGPVRPSHLMIFGIGMRAPVISFESK</sequence>
<evidence type="ECO:0000256" key="1">
    <source>
        <dbReference type="ARBA" id="ARBA00005532"/>
    </source>
</evidence>
<dbReference type="PROSITE" id="PS01127">
    <property type="entry name" value="EF_TS_2"/>
    <property type="match status" value="1"/>
</dbReference>
<dbReference type="InterPro" id="IPR014039">
    <property type="entry name" value="Transl_elong_EFTs/EF1B_dimer"/>
</dbReference>
<dbReference type="SUPFAM" id="SSF54713">
    <property type="entry name" value="Elongation factor Ts (EF-Ts), dimerisation domain"/>
    <property type="match status" value="1"/>
</dbReference>
<protein>
    <recommendedName>
        <fullName evidence="4">Elongation factor Ts, mitochondrial</fullName>
        <shortName evidence="4">EF-Ts</shortName>
        <shortName evidence="4">EF-TsMt</shortName>
    </recommendedName>
</protein>
<evidence type="ECO:0000256" key="3">
    <source>
        <dbReference type="ARBA" id="ARBA00022917"/>
    </source>
</evidence>
<dbReference type="InterPro" id="IPR036402">
    <property type="entry name" value="EF-Ts_dimer_sf"/>
</dbReference>
<dbReference type="Pfam" id="PF00889">
    <property type="entry name" value="EF_TS"/>
    <property type="match status" value="1"/>
</dbReference>
<dbReference type="FunFam" id="1.10.8.10:FF:000001">
    <property type="entry name" value="Elongation factor Ts"/>
    <property type="match status" value="1"/>
</dbReference>
<dbReference type="PhylomeDB" id="A0A0K6S5X1"/>
<gene>
    <name evidence="6" type="ORF">Cvel_14221.t1.CR1</name>
</gene>
<keyword evidence="3 4" id="KW-0648">Protein biosynthesis</keyword>
<keyword evidence="4" id="KW-0496">Mitochondrion</keyword>
<evidence type="ECO:0000259" key="5">
    <source>
        <dbReference type="Pfam" id="PF00889"/>
    </source>
</evidence>
<dbReference type="PANTHER" id="PTHR11741:SF0">
    <property type="entry name" value="ELONGATION FACTOR TS, MITOCHONDRIAL"/>
    <property type="match status" value="1"/>
</dbReference>
<evidence type="ECO:0000313" key="6">
    <source>
        <dbReference type="EMBL" id="CUC08964.1"/>
    </source>
</evidence>
<dbReference type="InterPro" id="IPR001816">
    <property type="entry name" value="Transl_elong_EFTs/EF1B"/>
</dbReference>
<keyword evidence="2 4" id="KW-0251">Elongation factor</keyword>
<name>A0A0K6S5X1_9ALVE</name>
<dbReference type="InterPro" id="IPR009060">
    <property type="entry name" value="UBA-like_sf"/>
</dbReference>
<comment type="function">
    <text evidence="4">Associates with the EF-Tu.GDP complex and induces the exchange of GDP to GTP. It remains bound to the aminoacyl-tRNA.EF-Tu.GTP complex up to the GTP hydrolysis stage on the ribosome.</text>
</comment>
<evidence type="ECO:0000256" key="2">
    <source>
        <dbReference type="ARBA" id="ARBA00022768"/>
    </source>
</evidence>
<dbReference type="InterPro" id="IPR018101">
    <property type="entry name" value="Transl_elong_Ts_CS"/>
</dbReference>
<dbReference type="Pfam" id="PF25025">
    <property type="entry name" value="EF-Ts_N"/>
    <property type="match status" value="1"/>
</dbReference>
<dbReference type="HAMAP" id="MF_00050">
    <property type="entry name" value="EF_Ts"/>
    <property type="match status" value="1"/>
</dbReference>
<comment type="similarity">
    <text evidence="1 4">Belongs to the EF-Ts family.</text>
</comment>
<reference evidence="6" key="1">
    <citation type="submission" date="2014-11" db="EMBL/GenBank/DDBJ databases">
        <title>Molecular phylogeny of cliff fern family Woodsiaceae with morphological implications.</title>
        <authorList>
            <person name="Shao Y.-Z."/>
            <person name="Wei R."/>
            <person name="Zhang X.-C."/>
        </authorList>
    </citation>
    <scope>NUCLEOTIDE SEQUENCE</scope>
</reference>
<dbReference type="EMBL" id="CDMZ01000004">
    <property type="protein sequence ID" value="CUC08964.1"/>
    <property type="molecule type" value="Genomic_DNA"/>
</dbReference>
<organism evidence="6">
    <name type="scientific">Chromera velia CCMP2878</name>
    <dbReference type="NCBI Taxonomy" id="1169474"/>
    <lineage>
        <taxon>Eukaryota</taxon>
        <taxon>Sar</taxon>
        <taxon>Alveolata</taxon>
        <taxon>Colpodellida</taxon>
        <taxon>Chromeraceae</taxon>
        <taxon>Chromera</taxon>
    </lineage>
</organism>
<dbReference type="SUPFAM" id="SSF46934">
    <property type="entry name" value="UBA-like"/>
    <property type="match status" value="1"/>
</dbReference>
<dbReference type="GO" id="GO:0070125">
    <property type="term" value="P:mitochondrial translational elongation"/>
    <property type="evidence" value="ECO:0007669"/>
    <property type="project" value="TreeGrafter"/>
</dbReference>
<accession>A0A0K6S5X1</accession>
<dbReference type="Gene3D" id="1.10.8.10">
    <property type="entry name" value="DNA helicase RuvA subunit, C-terminal domain"/>
    <property type="match status" value="1"/>
</dbReference>
<dbReference type="Gene3D" id="1.10.286.20">
    <property type="match status" value="1"/>
</dbReference>
<dbReference type="GO" id="GO:0003746">
    <property type="term" value="F:translation elongation factor activity"/>
    <property type="evidence" value="ECO:0007669"/>
    <property type="project" value="UniProtKB-UniRule"/>
</dbReference>
<comment type="subcellular location">
    <subcellularLocation>
        <location evidence="4">Mitochondrion</location>
    </subcellularLocation>
</comment>